<evidence type="ECO:0000313" key="1">
    <source>
        <dbReference type="EMBL" id="JAD22612.1"/>
    </source>
</evidence>
<dbReference type="AlphaFoldDB" id="A0A0A8YJ74"/>
<sequence length="134" mass="15210">MAIHCKTANHCIPQHQIAIPNSMEDPPRLLRTPALAIHIHKCCLKHHIPWPPPKPLCFQKLMNPPSPLNGTQMCTSLEHADQHHGVWPKPFPCYPIKHPQRLSKLPCAHTRIDHRAPGDQAPLWHSAEHLPRGL</sequence>
<protein>
    <submittedName>
        <fullName evidence="1">Uncharacterized protein</fullName>
    </submittedName>
</protein>
<reference evidence="1" key="1">
    <citation type="submission" date="2014-09" db="EMBL/GenBank/DDBJ databases">
        <authorList>
            <person name="Magalhaes I.L.F."/>
            <person name="Oliveira U."/>
            <person name="Santos F.R."/>
            <person name="Vidigal T.H.D.A."/>
            <person name="Brescovit A.D."/>
            <person name="Santos A.J."/>
        </authorList>
    </citation>
    <scope>NUCLEOTIDE SEQUENCE</scope>
    <source>
        <tissue evidence="1">Shoot tissue taken approximately 20 cm above the soil surface</tissue>
    </source>
</reference>
<name>A0A0A8YJ74_ARUDO</name>
<organism evidence="1">
    <name type="scientific">Arundo donax</name>
    <name type="common">Giant reed</name>
    <name type="synonym">Donax arundinaceus</name>
    <dbReference type="NCBI Taxonomy" id="35708"/>
    <lineage>
        <taxon>Eukaryota</taxon>
        <taxon>Viridiplantae</taxon>
        <taxon>Streptophyta</taxon>
        <taxon>Embryophyta</taxon>
        <taxon>Tracheophyta</taxon>
        <taxon>Spermatophyta</taxon>
        <taxon>Magnoliopsida</taxon>
        <taxon>Liliopsida</taxon>
        <taxon>Poales</taxon>
        <taxon>Poaceae</taxon>
        <taxon>PACMAD clade</taxon>
        <taxon>Arundinoideae</taxon>
        <taxon>Arundineae</taxon>
        <taxon>Arundo</taxon>
    </lineage>
</organism>
<accession>A0A0A8YJ74</accession>
<reference evidence="1" key="2">
    <citation type="journal article" date="2015" name="Data Brief">
        <title>Shoot transcriptome of the giant reed, Arundo donax.</title>
        <authorList>
            <person name="Barrero R.A."/>
            <person name="Guerrero F.D."/>
            <person name="Moolhuijzen P."/>
            <person name="Goolsby J.A."/>
            <person name="Tidwell J."/>
            <person name="Bellgard S.E."/>
            <person name="Bellgard M.I."/>
        </authorList>
    </citation>
    <scope>NUCLEOTIDE SEQUENCE</scope>
    <source>
        <tissue evidence="1">Shoot tissue taken approximately 20 cm above the soil surface</tissue>
    </source>
</reference>
<proteinExistence type="predicted"/>
<dbReference type="EMBL" id="GBRH01275283">
    <property type="protein sequence ID" value="JAD22612.1"/>
    <property type="molecule type" value="Transcribed_RNA"/>
</dbReference>